<dbReference type="GO" id="GO:0007155">
    <property type="term" value="P:cell adhesion"/>
    <property type="evidence" value="ECO:0007669"/>
    <property type="project" value="InterPro"/>
</dbReference>
<dbReference type="Proteomes" id="UP000064939">
    <property type="component" value="Chromosome"/>
</dbReference>
<dbReference type="OrthoDB" id="8926940at2"/>
<dbReference type="PROSITE" id="PS51257">
    <property type="entry name" value="PROKAR_LIPOPROTEIN"/>
    <property type="match status" value="1"/>
</dbReference>
<dbReference type="InterPro" id="IPR036937">
    <property type="entry name" value="Adhesion_dom_fimbrial_sf"/>
</dbReference>
<dbReference type="EMBL" id="CP012808">
    <property type="protein sequence ID" value="ALH95641.1"/>
    <property type="molecule type" value="Genomic_DNA"/>
</dbReference>
<accession>A0A0N9VQJ3</accession>
<evidence type="ECO:0000313" key="2">
    <source>
        <dbReference type="Proteomes" id="UP000064939"/>
    </source>
</evidence>
<dbReference type="KEGG" id="aei:AOY20_08930"/>
<proteinExistence type="predicted"/>
<dbReference type="SUPFAM" id="SSF49401">
    <property type="entry name" value="Bacterial adhesins"/>
    <property type="match status" value="1"/>
</dbReference>
<dbReference type="InterPro" id="IPR008966">
    <property type="entry name" value="Adhesion_dom_sf"/>
</dbReference>
<keyword evidence="2" id="KW-1185">Reference proteome</keyword>
<dbReference type="STRING" id="1324350.AOY20_08930"/>
<name>A0A0N9VQJ3_9GAMM</name>
<sequence length="356" mass="40278">MERLSLGLIQTVLLFILSMITLQNCWALACLEGTKERRGFDITRIQSGLHTTSIGVIRISSSSQAQETLLWESNQITTTFTCYDDSRLNKSENVFLYLDDKKSTIKNRFQSSNLVIGIRYNGREYPIDSTYRIDTGKLAIKTQPNRAQAIQNCHFIRKGNSLCADPQTITLTYSIYIKSNPRMKKKVNLTKGIFEIFQVSGRGGRRTATNFYGKISHLTTNYIECTLKLATENVDLGSYSSFEETQQVIRKTPFAIHVQIEGNNCAKYPFSGKFTSNQKYDDHTITAIEPSMKNLVGIQIFPKNSKKALNLDQKIDFGLSHGGNLIKEFDAGVIFLRKPTVGGVFTSTLKYEVYFK</sequence>
<evidence type="ECO:0000313" key="1">
    <source>
        <dbReference type="EMBL" id="ALH95641.1"/>
    </source>
</evidence>
<gene>
    <name evidence="1" type="ORF">AOY20_08930</name>
</gene>
<evidence type="ECO:0008006" key="3">
    <source>
        <dbReference type="Google" id="ProtNLM"/>
    </source>
</evidence>
<dbReference type="RefSeq" id="WP_054581532.1">
    <property type="nucleotide sequence ID" value="NZ_CP012808.1"/>
</dbReference>
<dbReference type="AlphaFoldDB" id="A0A0N9VQJ3"/>
<protein>
    <recommendedName>
        <fullName evidence="3">Fimbrial-type adhesion domain-containing protein</fullName>
    </recommendedName>
</protein>
<organism evidence="1 2">
    <name type="scientific">Acinetobacter equi</name>
    <dbReference type="NCBI Taxonomy" id="1324350"/>
    <lineage>
        <taxon>Bacteria</taxon>
        <taxon>Pseudomonadati</taxon>
        <taxon>Pseudomonadota</taxon>
        <taxon>Gammaproteobacteria</taxon>
        <taxon>Moraxellales</taxon>
        <taxon>Moraxellaceae</taxon>
        <taxon>Acinetobacter</taxon>
    </lineage>
</organism>
<dbReference type="GO" id="GO:0009289">
    <property type="term" value="C:pilus"/>
    <property type="evidence" value="ECO:0007669"/>
    <property type="project" value="InterPro"/>
</dbReference>
<reference evidence="1 2" key="1">
    <citation type="journal article" date="2015" name="Int. J. Syst. Evol. Microbiol.">
        <title>Acinetobacter equi sp. nov. isolated from horse faeces.</title>
        <authorList>
            <person name="Poppel M.T."/>
            <person name="Skiebe E."/>
            <person name="Laue M."/>
            <person name="Bergmann H."/>
            <person name="Ebersberger I."/>
            <person name="Garn T."/>
            <person name="Fruth A."/>
            <person name="Baumgardt S."/>
            <person name="Busse H.J."/>
            <person name="Wilharm G."/>
        </authorList>
    </citation>
    <scope>NUCLEOTIDE SEQUENCE [LARGE SCALE GENOMIC DNA]</scope>
    <source>
        <strain evidence="1 2">114</strain>
    </source>
</reference>
<dbReference type="Gene3D" id="2.60.40.1090">
    <property type="entry name" value="Fimbrial-type adhesion domain"/>
    <property type="match status" value="1"/>
</dbReference>